<sequence>MDVEVFRAERAVIGLVDKPASLEKVRHVIPPPAELRRRLEACVWTFWELEGEHPSLTAFWCTCCDAHLKSPEAVHFHTGINAHRSNLEYHDWCYQVGQDPRLYYKAGWHFPAKDSPKEECSLPKLDDMKTEDISYLTKGEAAGANYCCRCNVTLASPWEIRQHLRTNSHRERAAVGYTVDERPPLIELEADISLKEYDDDDDVKAEAFDGKAVVKTEVCDHDDDDDDDDDGDDENMAEVDHGRTEVKGMSEVGHIPSRVEDIFDADKEIEEVWGVDEGISSPSAADGGEGGEGILMGGEEGASEGLPCPLSGMGCQPTADEFDMMVSSIINGEELSSSTAFQQQQLLSE</sequence>
<comment type="caution">
    <text evidence="2">The sequence shown here is derived from an EMBL/GenBank/DDBJ whole genome shotgun (WGS) entry which is preliminary data.</text>
</comment>
<gene>
    <name evidence="2" type="ORF">FOZ62_018957</name>
</gene>
<proteinExistence type="predicted"/>
<organism evidence="2 3">
    <name type="scientific">Perkinsus olseni</name>
    <name type="common">Perkinsus atlanticus</name>
    <dbReference type="NCBI Taxonomy" id="32597"/>
    <lineage>
        <taxon>Eukaryota</taxon>
        <taxon>Sar</taxon>
        <taxon>Alveolata</taxon>
        <taxon>Perkinsozoa</taxon>
        <taxon>Perkinsea</taxon>
        <taxon>Perkinsida</taxon>
        <taxon>Perkinsidae</taxon>
        <taxon>Perkinsus</taxon>
    </lineage>
</organism>
<dbReference type="Proteomes" id="UP000574390">
    <property type="component" value="Unassembled WGS sequence"/>
</dbReference>
<accession>A0A7J6Q6M0</accession>
<name>A0A7J6Q6M0_PEROL</name>
<evidence type="ECO:0000313" key="3">
    <source>
        <dbReference type="Proteomes" id="UP000574390"/>
    </source>
</evidence>
<feature type="compositionally biased region" description="Basic and acidic residues" evidence="1">
    <location>
        <begin position="238"/>
        <end position="248"/>
    </location>
</feature>
<evidence type="ECO:0000313" key="2">
    <source>
        <dbReference type="EMBL" id="KAF4704204.1"/>
    </source>
</evidence>
<dbReference type="EMBL" id="JABANM010031663">
    <property type="protein sequence ID" value="KAF4704204.1"/>
    <property type="molecule type" value="Genomic_DNA"/>
</dbReference>
<feature type="region of interest" description="Disordered" evidence="1">
    <location>
        <begin position="218"/>
        <end position="250"/>
    </location>
</feature>
<reference evidence="2 3" key="1">
    <citation type="submission" date="2020-04" db="EMBL/GenBank/DDBJ databases">
        <title>Perkinsus olseni comparative genomics.</title>
        <authorList>
            <person name="Bogema D.R."/>
        </authorList>
    </citation>
    <scope>NUCLEOTIDE SEQUENCE [LARGE SCALE GENOMIC DNA]</scope>
    <source>
        <strain evidence="2">ATCC PRA-205</strain>
    </source>
</reference>
<dbReference type="AlphaFoldDB" id="A0A7J6Q6M0"/>
<evidence type="ECO:0000256" key="1">
    <source>
        <dbReference type="SAM" id="MobiDB-lite"/>
    </source>
</evidence>
<feature type="compositionally biased region" description="Acidic residues" evidence="1">
    <location>
        <begin position="220"/>
        <end position="237"/>
    </location>
</feature>
<protein>
    <submittedName>
        <fullName evidence="2">Uncharacterized protein</fullName>
    </submittedName>
</protein>